<reference evidence="2 3" key="1">
    <citation type="submission" date="2016-10" db="EMBL/GenBank/DDBJ databases">
        <authorList>
            <person name="de Groot N.N."/>
        </authorList>
    </citation>
    <scope>NUCLEOTIDE SEQUENCE [LARGE SCALE GENOMIC DNA]</scope>
    <source>
        <strain evidence="2 3">CPCC 100156</strain>
    </source>
</reference>
<dbReference type="Proteomes" id="UP000198925">
    <property type="component" value="Unassembled WGS sequence"/>
</dbReference>
<keyword evidence="3" id="KW-1185">Reference proteome</keyword>
<accession>A0A1G6XRZ1</accession>
<organism evidence="2 3">
    <name type="scientific">Belnapia rosea</name>
    <dbReference type="NCBI Taxonomy" id="938405"/>
    <lineage>
        <taxon>Bacteria</taxon>
        <taxon>Pseudomonadati</taxon>
        <taxon>Pseudomonadota</taxon>
        <taxon>Alphaproteobacteria</taxon>
        <taxon>Acetobacterales</taxon>
        <taxon>Roseomonadaceae</taxon>
        <taxon>Belnapia</taxon>
    </lineage>
</organism>
<dbReference type="InterPro" id="IPR011990">
    <property type="entry name" value="TPR-like_helical_dom_sf"/>
</dbReference>
<dbReference type="Gene3D" id="1.25.40.10">
    <property type="entry name" value="Tetratricopeptide repeat domain"/>
    <property type="match status" value="2"/>
</dbReference>
<dbReference type="InterPro" id="IPR006597">
    <property type="entry name" value="Sel1-like"/>
</dbReference>
<dbReference type="PANTHER" id="PTHR45011:SF1">
    <property type="entry name" value="DAP3-BINDING CELL DEATH ENHANCER 1"/>
    <property type="match status" value="1"/>
</dbReference>
<evidence type="ECO:0000313" key="2">
    <source>
        <dbReference type="EMBL" id="SDD80116.1"/>
    </source>
</evidence>
<evidence type="ECO:0000313" key="3">
    <source>
        <dbReference type="Proteomes" id="UP000198925"/>
    </source>
</evidence>
<dbReference type="SUPFAM" id="SSF81901">
    <property type="entry name" value="HCP-like"/>
    <property type="match status" value="1"/>
</dbReference>
<keyword evidence="1" id="KW-0175">Coiled coil</keyword>
<proteinExistence type="predicted"/>
<dbReference type="EMBL" id="FMZX01000012">
    <property type="protein sequence ID" value="SDD80116.1"/>
    <property type="molecule type" value="Genomic_DNA"/>
</dbReference>
<dbReference type="RefSeq" id="WP_176849668.1">
    <property type="nucleotide sequence ID" value="NZ_FMZX01000012.1"/>
</dbReference>
<dbReference type="STRING" id="938405.SAMN02927895_03580"/>
<dbReference type="InterPro" id="IPR052748">
    <property type="entry name" value="ISR_Activator"/>
</dbReference>
<protein>
    <submittedName>
        <fullName evidence="2">TPR repeat</fullName>
    </submittedName>
</protein>
<dbReference type="PANTHER" id="PTHR45011">
    <property type="entry name" value="DAP3-BINDING CELL DEATH ENHANCER 1"/>
    <property type="match status" value="1"/>
</dbReference>
<name>A0A1G6XRZ1_9PROT</name>
<sequence length="330" mass="35162">MAASGQVAVLCAPARAGLGLAALALLLGGCQPRMVGGSGFGRAVPVCDEAGCRVQPREAQTLIIAEDERLRRQSDPDLYRGEPIGELRAAAASGDSGAAYRIGQAYEFGAGGLPRSAAQAARQYEVAANAGMPFAMFRLGRLVEQGAAPGGRARAIQLYTDAAQGGVAQAAHNLGFLYLQGRGVPQDMAEAARWFTQAAEKGVAESQYNLALMYFRAEGVARRPYDALQWMRRSAQNGFLPAQKAVGRLYMTGLEEMGQDIQEAKSWLSLAASRGDAESRRWLQQVEQAEQAERAYQQQLAMQAQQTATLWATVALAAALAPPPVTVVVY</sequence>
<dbReference type="Pfam" id="PF08238">
    <property type="entry name" value="Sel1"/>
    <property type="match status" value="5"/>
</dbReference>
<gene>
    <name evidence="2" type="ORF">SAMN04487779_1012137</name>
</gene>
<dbReference type="AlphaFoldDB" id="A0A1G6XRZ1"/>
<dbReference type="SMART" id="SM00671">
    <property type="entry name" value="SEL1"/>
    <property type="match status" value="5"/>
</dbReference>
<evidence type="ECO:0000256" key="1">
    <source>
        <dbReference type="SAM" id="Coils"/>
    </source>
</evidence>
<feature type="coiled-coil region" evidence="1">
    <location>
        <begin position="279"/>
        <end position="306"/>
    </location>
</feature>